<feature type="signal peptide" evidence="6">
    <location>
        <begin position="1"/>
        <end position="21"/>
    </location>
</feature>
<evidence type="ECO:0000256" key="4">
    <source>
        <dbReference type="ARBA" id="ARBA00023319"/>
    </source>
</evidence>
<dbReference type="InterPro" id="IPR003599">
    <property type="entry name" value="Ig_sub"/>
</dbReference>
<reference evidence="8" key="1">
    <citation type="journal article" date="2023" name="Science">
        <title>Genome structures resolve the early diversification of teleost fishes.</title>
        <authorList>
            <person name="Parey E."/>
            <person name="Louis A."/>
            <person name="Montfort J."/>
            <person name="Bouchez O."/>
            <person name="Roques C."/>
            <person name="Iampietro C."/>
            <person name="Lluch J."/>
            <person name="Castinel A."/>
            <person name="Donnadieu C."/>
            <person name="Desvignes T."/>
            <person name="Floi Bucao C."/>
            <person name="Jouanno E."/>
            <person name="Wen M."/>
            <person name="Mejri S."/>
            <person name="Dirks R."/>
            <person name="Jansen H."/>
            <person name="Henkel C."/>
            <person name="Chen W.J."/>
            <person name="Zahm M."/>
            <person name="Cabau C."/>
            <person name="Klopp C."/>
            <person name="Thompson A.W."/>
            <person name="Robinson-Rechavi M."/>
            <person name="Braasch I."/>
            <person name="Lecointre G."/>
            <person name="Bobe J."/>
            <person name="Postlethwait J.H."/>
            <person name="Berthelot C."/>
            <person name="Roest Crollius H."/>
            <person name="Guiguen Y."/>
        </authorList>
    </citation>
    <scope>NUCLEOTIDE SEQUENCE</scope>
    <source>
        <strain evidence="8">WJC10195</strain>
    </source>
</reference>
<dbReference type="EMBL" id="JAINUF010000021">
    <property type="protein sequence ID" value="KAJ8334387.1"/>
    <property type="molecule type" value="Genomic_DNA"/>
</dbReference>
<dbReference type="InterPro" id="IPR036179">
    <property type="entry name" value="Ig-like_dom_sf"/>
</dbReference>
<feature type="domain" description="Ig-like" evidence="7">
    <location>
        <begin position="406"/>
        <end position="484"/>
    </location>
</feature>
<dbReference type="PANTHER" id="PTHR44337">
    <property type="entry name" value="CARCINOEMBRYONIC ANTIGEN-RELATED CELL ADHESION MOLECULE 8"/>
    <property type="match status" value="1"/>
</dbReference>
<keyword evidence="5" id="KW-1133">Transmembrane helix</keyword>
<dbReference type="PANTHER" id="PTHR44337:SF20">
    <property type="entry name" value="CARCINOEMBRYONIC ANTIGEN-RELATED CELL ADHESION MOLECULE 5-RELATED"/>
    <property type="match status" value="1"/>
</dbReference>
<dbReference type="SMART" id="SM00408">
    <property type="entry name" value="IGc2"/>
    <property type="match status" value="4"/>
</dbReference>
<keyword evidence="9" id="KW-1185">Reference proteome</keyword>
<dbReference type="InterPro" id="IPR013783">
    <property type="entry name" value="Ig-like_fold"/>
</dbReference>
<keyword evidence="4" id="KW-0393">Immunoglobulin domain</keyword>
<evidence type="ECO:0000256" key="5">
    <source>
        <dbReference type="SAM" id="Phobius"/>
    </source>
</evidence>
<feature type="domain" description="Ig-like" evidence="7">
    <location>
        <begin position="306"/>
        <end position="403"/>
    </location>
</feature>
<dbReference type="PROSITE" id="PS50835">
    <property type="entry name" value="IG_LIKE"/>
    <property type="match status" value="4"/>
</dbReference>
<evidence type="ECO:0000313" key="9">
    <source>
        <dbReference type="Proteomes" id="UP001152622"/>
    </source>
</evidence>
<keyword evidence="2" id="KW-1015">Disulfide bond</keyword>
<evidence type="ECO:0000256" key="3">
    <source>
        <dbReference type="ARBA" id="ARBA00023180"/>
    </source>
</evidence>
<dbReference type="Pfam" id="PF13895">
    <property type="entry name" value="Ig_2"/>
    <property type="match status" value="1"/>
</dbReference>
<evidence type="ECO:0000259" key="7">
    <source>
        <dbReference type="PROSITE" id="PS50835"/>
    </source>
</evidence>
<proteinExistence type="predicted"/>
<evidence type="ECO:0000256" key="1">
    <source>
        <dbReference type="ARBA" id="ARBA00022729"/>
    </source>
</evidence>
<keyword evidence="3" id="KW-0325">Glycoprotein</keyword>
<feature type="transmembrane region" description="Helical" evidence="5">
    <location>
        <begin position="499"/>
        <end position="521"/>
    </location>
</feature>
<dbReference type="SUPFAM" id="SSF48726">
    <property type="entry name" value="Immunoglobulin"/>
    <property type="match status" value="5"/>
</dbReference>
<keyword evidence="1 6" id="KW-0732">Signal</keyword>
<dbReference type="AlphaFoldDB" id="A0A9Q1E8Z9"/>
<accession>A0A9Q1E8Z9</accession>
<dbReference type="Pfam" id="PF07679">
    <property type="entry name" value="I-set"/>
    <property type="match status" value="1"/>
</dbReference>
<dbReference type="Pfam" id="PF13927">
    <property type="entry name" value="Ig_3"/>
    <property type="match status" value="2"/>
</dbReference>
<evidence type="ECO:0000256" key="6">
    <source>
        <dbReference type="SAM" id="SignalP"/>
    </source>
</evidence>
<evidence type="ECO:0000313" key="8">
    <source>
        <dbReference type="EMBL" id="KAJ8334387.1"/>
    </source>
</evidence>
<dbReference type="OrthoDB" id="6353782at2759"/>
<keyword evidence="5" id="KW-0472">Membrane</keyword>
<dbReference type="InterPro" id="IPR003598">
    <property type="entry name" value="Ig_sub2"/>
</dbReference>
<dbReference type="InterPro" id="IPR052598">
    <property type="entry name" value="IgSF_CEA-related"/>
</dbReference>
<dbReference type="InterPro" id="IPR013098">
    <property type="entry name" value="Ig_I-set"/>
</dbReference>
<feature type="chain" id="PRO_5040282019" description="Ig-like domain-containing protein" evidence="6">
    <location>
        <begin position="22"/>
        <end position="532"/>
    </location>
</feature>
<evidence type="ECO:0000256" key="2">
    <source>
        <dbReference type="ARBA" id="ARBA00023157"/>
    </source>
</evidence>
<dbReference type="SMART" id="SM00409">
    <property type="entry name" value="IG"/>
    <property type="match status" value="5"/>
</dbReference>
<dbReference type="InterPro" id="IPR007110">
    <property type="entry name" value="Ig-like_dom"/>
</dbReference>
<dbReference type="Proteomes" id="UP001152622">
    <property type="component" value="Chromosome 21"/>
</dbReference>
<organism evidence="8 9">
    <name type="scientific">Synaphobranchus kaupii</name>
    <name type="common">Kaup's arrowtooth eel</name>
    <dbReference type="NCBI Taxonomy" id="118154"/>
    <lineage>
        <taxon>Eukaryota</taxon>
        <taxon>Metazoa</taxon>
        <taxon>Chordata</taxon>
        <taxon>Craniata</taxon>
        <taxon>Vertebrata</taxon>
        <taxon>Euteleostomi</taxon>
        <taxon>Actinopterygii</taxon>
        <taxon>Neopterygii</taxon>
        <taxon>Teleostei</taxon>
        <taxon>Anguilliformes</taxon>
        <taxon>Synaphobranchidae</taxon>
        <taxon>Synaphobranchus</taxon>
    </lineage>
</organism>
<feature type="domain" description="Ig-like" evidence="7">
    <location>
        <begin position="224"/>
        <end position="305"/>
    </location>
</feature>
<name>A0A9Q1E8Z9_SYNKA</name>
<comment type="caution">
    <text evidence="8">The sequence shown here is derived from an EMBL/GenBank/DDBJ whole genome shotgun (WGS) entry which is preliminary data.</text>
</comment>
<sequence>MDFHNLFLSVLLLSALGCCAGQEQALKPGVMKALVGANVSFVTTIDPLTQIFVVKSWTFNSGPGPVPIVSAATGINVDPEYKDRIIFNITSGNLVLKEVTTSDTGDYSVIMVKEDGKQIPGEVKLIVYEPVSDVAVKANATELVEFNDTVSLTCTAAGTEPTYKWLSGATAVESSDRMQLSEDQTVLTISGILRSDEGPFICSVSNPLSDDASAPLTLNISYGPENTAMTASLQKSVYRSGSNITLSCSAESSPPAEFEWTFNDETLKETGAELQLENIQQSQSGNYSCLASNTKTMRYTASAVAPIIVLEAISGAQITGPTTPLIAGNSSANISCQAASGTVTTTEWLKNGKSLSASETVTFSGDRSSVAISPVEKTDSGEYKCELTNEVNIDSASYQMTVNFGPEDVAISGADEVKVKTEVKLMCSAVSVPPATYTWTFNGTIQAETTAEYTVKEAAYRNSGKYECVANNAVTGKNASVVYTLAVKEEIYDGLSGGAIAGIVIGVLAGLAILAGVAHCLTKKQKVTESPY</sequence>
<protein>
    <recommendedName>
        <fullName evidence="7">Ig-like domain-containing protein</fullName>
    </recommendedName>
</protein>
<feature type="domain" description="Ig-like" evidence="7">
    <location>
        <begin position="130"/>
        <end position="221"/>
    </location>
</feature>
<dbReference type="Gene3D" id="2.60.40.10">
    <property type="entry name" value="Immunoglobulins"/>
    <property type="match status" value="5"/>
</dbReference>
<keyword evidence="5" id="KW-0812">Transmembrane</keyword>
<gene>
    <name evidence="8" type="ORF">SKAU_G00400260</name>
</gene>